<comment type="caution">
    <text evidence="4">The sequence shown here is derived from an EMBL/GenBank/DDBJ whole genome shotgun (WGS) entry which is preliminary data.</text>
</comment>
<proteinExistence type="inferred from homology"/>
<dbReference type="AlphaFoldDB" id="A0AAV5ABP6"/>
<protein>
    <recommendedName>
        <fullName evidence="3">Aldehyde dehydrogenase domain-containing protein</fullName>
    </recommendedName>
</protein>
<dbReference type="Gene3D" id="3.40.605.10">
    <property type="entry name" value="Aldehyde Dehydrogenase, Chain A, domain 1"/>
    <property type="match status" value="2"/>
</dbReference>
<evidence type="ECO:0000259" key="3">
    <source>
        <dbReference type="Pfam" id="PF00171"/>
    </source>
</evidence>
<feature type="domain" description="Aldehyde dehydrogenase" evidence="3">
    <location>
        <begin position="184"/>
        <end position="297"/>
    </location>
</feature>
<dbReference type="EMBL" id="BPWL01000005">
    <property type="protein sequence ID" value="GJJ10134.1"/>
    <property type="molecule type" value="Genomic_DNA"/>
</dbReference>
<gene>
    <name evidence="4" type="ORF">Clacol_004360</name>
</gene>
<comment type="similarity">
    <text evidence="1">Belongs to the aldehyde dehydrogenase family.</text>
</comment>
<evidence type="ECO:0000313" key="4">
    <source>
        <dbReference type="EMBL" id="GJJ10134.1"/>
    </source>
</evidence>
<dbReference type="PANTHER" id="PTHR43570:SF16">
    <property type="entry name" value="ALDEHYDE DEHYDROGENASE TYPE III, ISOFORM Q"/>
    <property type="match status" value="1"/>
</dbReference>
<dbReference type="Proteomes" id="UP001050691">
    <property type="component" value="Unassembled WGS sequence"/>
</dbReference>
<dbReference type="InterPro" id="IPR016162">
    <property type="entry name" value="Ald_DH_N"/>
</dbReference>
<keyword evidence="5" id="KW-1185">Reference proteome</keyword>
<dbReference type="InterPro" id="IPR015590">
    <property type="entry name" value="Aldehyde_DH_dom"/>
</dbReference>
<dbReference type="InterPro" id="IPR016163">
    <property type="entry name" value="Ald_DH_C"/>
</dbReference>
<keyword evidence="2" id="KW-0560">Oxidoreductase</keyword>
<name>A0AAV5ABP6_9AGAM</name>
<dbReference type="PANTHER" id="PTHR43570">
    <property type="entry name" value="ALDEHYDE DEHYDROGENASE"/>
    <property type="match status" value="1"/>
</dbReference>
<dbReference type="GO" id="GO:0006081">
    <property type="term" value="P:aldehyde metabolic process"/>
    <property type="evidence" value="ECO:0007669"/>
    <property type="project" value="InterPro"/>
</dbReference>
<dbReference type="SUPFAM" id="SSF53720">
    <property type="entry name" value="ALDH-like"/>
    <property type="match status" value="1"/>
</dbReference>
<dbReference type="Pfam" id="PF00171">
    <property type="entry name" value="Aldedh"/>
    <property type="match status" value="2"/>
</dbReference>
<dbReference type="InterPro" id="IPR016161">
    <property type="entry name" value="Ald_DH/histidinol_DH"/>
</dbReference>
<feature type="domain" description="Aldehyde dehydrogenase" evidence="3">
    <location>
        <begin position="8"/>
        <end position="180"/>
    </location>
</feature>
<reference evidence="4" key="1">
    <citation type="submission" date="2021-10" db="EMBL/GenBank/DDBJ databases">
        <title>De novo Genome Assembly of Clathrus columnatus (Basidiomycota, Fungi) Using Illumina and Nanopore Sequence Data.</title>
        <authorList>
            <person name="Ogiso-Tanaka E."/>
            <person name="Itagaki H."/>
            <person name="Hosoya T."/>
            <person name="Hosaka K."/>
        </authorList>
    </citation>
    <scope>NUCLEOTIDE SEQUENCE</scope>
    <source>
        <strain evidence="4">MO-923</strain>
    </source>
</reference>
<evidence type="ECO:0000313" key="5">
    <source>
        <dbReference type="Proteomes" id="UP001050691"/>
    </source>
</evidence>
<dbReference type="GO" id="GO:0004029">
    <property type="term" value="F:aldehyde dehydrogenase (NAD+) activity"/>
    <property type="evidence" value="ECO:0007669"/>
    <property type="project" value="TreeGrafter"/>
</dbReference>
<dbReference type="GO" id="GO:0005737">
    <property type="term" value="C:cytoplasm"/>
    <property type="evidence" value="ECO:0007669"/>
    <property type="project" value="TreeGrafter"/>
</dbReference>
<dbReference type="InterPro" id="IPR012394">
    <property type="entry name" value="Aldehyde_DH_NAD(P)"/>
</dbReference>
<dbReference type="Gene3D" id="3.40.309.10">
    <property type="entry name" value="Aldehyde Dehydrogenase, Chain A, domain 2"/>
    <property type="match status" value="1"/>
</dbReference>
<evidence type="ECO:0000256" key="1">
    <source>
        <dbReference type="ARBA" id="ARBA00009986"/>
    </source>
</evidence>
<accession>A0AAV5ABP6</accession>
<sequence length="432" mass="48142">MSSSPQYTSLEEIDEIYATLNNTFRSGKTKSIEFRKDQLLKLSYMFRDNALRFVDTLKEDIGRPNLETLFADAQGPVREALWAYENVDTWIQPEPLEPHPTEGVFNPVVQKVPKGVGLLIGAFNYPLFNFRALPGAIAAGCPVIIKPSEMLPSTSALFAELFQKYLDPSAYRVVLGGIPETTKTCLSPDFVVVLEKDNEAFMTALLKAYKDFYGTGNPRDSVTLLKTGRGFERVNDLLKRTKGKIVAGGDIDAEAKYIAPTIITNVDWDDALMEDEIFGPILPVLTVPDYEFALEKVQRLSEPLCGYSFHKEPTWAAYSMFYISLNDTRPINKSGLVRDSFLTGSWTENDIILPHGSVTTPQVGVGASGMGRGFKGKTSFMEFTHLRPCYVVPDLDVAAGMHVRYPPYTDENYNIIKTAFMPEIDIPRPAGI</sequence>
<organism evidence="4 5">
    <name type="scientific">Clathrus columnatus</name>
    <dbReference type="NCBI Taxonomy" id="1419009"/>
    <lineage>
        <taxon>Eukaryota</taxon>
        <taxon>Fungi</taxon>
        <taxon>Dikarya</taxon>
        <taxon>Basidiomycota</taxon>
        <taxon>Agaricomycotina</taxon>
        <taxon>Agaricomycetes</taxon>
        <taxon>Phallomycetidae</taxon>
        <taxon>Phallales</taxon>
        <taxon>Clathraceae</taxon>
        <taxon>Clathrus</taxon>
    </lineage>
</organism>
<evidence type="ECO:0000256" key="2">
    <source>
        <dbReference type="ARBA" id="ARBA00023002"/>
    </source>
</evidence>